<sequence length="207" mass="22882">MCFFQQAAQVGVPHLLSQSLLNLAEIADGSLAFASQNGVLQSSDRKLPLSSNQEEIMALFRRIQYSISQGESTATGKKNAGRSEKSPTDSILETQIQLRKERMSQHTNKVCPKVQKMQARNALADFKLNRPHSNFTKKFSIPSPSTPGEKSAELNNEASEAKASGSISELPRVEEMKLTELKELAKSRGIKGYSKLKKGELLEFLRS</sequence>
<reference evidence="1 2" key="1">
    <citation type="journal article" date="2024" name="Plant Biotechnol. J.">
        <title>Genome and CRISPR/Cas9 system of a widespread forest tree (Populus alba) in the world.</title>
        <authorList>
            <person name="Liu Y.J."/>
            <person name="Jiang P.F."/>
            <person name="Han X.M."/>
            <person name="Li X.Y."/>
            <person name="Wang H.M."/>
            <person name="Wang Y.J."/>
            <person name="Wang X.X."/>
            <person name="Zeng Q.Y."/>
        </authorList>
    </citation>
    <scope>NUCLEOTIDE SEQUENCE [LARGE SCALE GENOMIC DNA]</scope>
    <source>
        <strain evidence="2">cv. PAL-ZL1</strain>
    </source>
</reference>
<accession>A0ACC4CF53</accession>
<evidence type="ECO:0000313" key="2">
    <source>
        <dbReference type="Proteomes" id="UP000309997"/>
    </source>
</evidence>
<gene>
    <name evidence="1" type="ORF">D5086_008206</name>
</gene>
<comment type="caution">
    <text evidence="1">The sequence shown here is derived from an EMBL/GenBank/DDBJ whole genome shotgun (WGS) entry which is preliminary data.</text>
</comment>
<organism evidence="1 2">
    <name type="scientific">Populus alba</name>
    <name type="common">White poplar</name>
    <dbReference type="NCBI Taxonomy" id="43335"/>
    <lineage>
        <taxon>Eukaryota</taxon>
        <taxon>Viridiplantae</taxon>
        <taxon>Streptophyta</taxon>
        <taxon>Embryophyta</taxon>
        <taxon>Tracheophyta</taxon>
        <taxon>Spermatophyta</taxon>
        <taxon>Magnoliopsida</taxon>
        <taxon>eudicotyledons</taxon>
        <taxon>Gunneridae</taxon>
        <taxon>Pentapetalae</taxon>
        <taxon>rosids</taxon>
        <taxon>fabids</taxon>
        <taxon>Malpighiales</taxon>
        <taxon>Salicaceae</taxon>
        <taxon>Saliceae</taxon>
        <taxon>Populus</taxon>
    </lineage>
</organism>
<protein>
    <submittedName>
        <fullName evidence="1">Uncharacterized protein</fullName>
    </submittedName>
</protein>
<name>A0ACC4CF53_POPAL</name>
<proteinExistence type="predicted"/>
<keyword evidence="2" id="KW-1185">Reference proteome</keyword>
<dbReference type="Proteomes" id="UP000309997">
    <property type="component" value="Unassembled WGS sequence"/>
</dbReference>
<evidence type="ECO:0000313" key="1">
    <source>
        <dbReference type="EMBL" id="KAL3596569.1"/>
    </source>
</evidence>
<dbReference type="EMBL" id="RCHU02000004">
    <property type="protein sequence ID" value="KAL3596569.1"/>
    <property type="molecule type" value="Genomic_DNA"/>
</dbReference>